<keyword evidence="7 14" id="KW-1133">Transmembrane helix</keyword>
<sequence>MQELECMQGQRLLLPSNKEAAVEGGWQQLTLLLNPASIGGQGCKMSACFYPRIRIKKGSQRCVRAGAGLTKKRAYKSYVRALPMLKKMGVSSILLRKSIGALEVACGIVMTLVPGRPKDVANFLLLLLVLAVLFFHQLVGDPLKRYAHALVFGILLTCRLLIARQPEEQPPEKRMLSVNGDEQPLLHEAAPEKGKVKVS</sequence>
<feature type="transmembrane region" description="Helical" evidence="14">
    <location>
        <begin position="145"/>
        <end position="162"/>
    </location>
</feature>
<keyword evidence="6" id="KW-0256">Endoplasmic reticulum</keyword>
<dbReference type="PANTHER" id="PTHR13163">
    <property type="entry name" value="SPINAL CORD EXPRESSION PROTEIN 4"/>
    <property type="match status" value="1"/>
</dbReference>
<reference evidence="15" key="3">
    <citation type="submission" date="2025-09" db="UniProtKB">
        <authorList>
            <consortium name="Ensembl"/>
        </authorList>
    </citation>
    <scope>IDENTIFICATION</scope>
    <source>
        <strain evidence="15">broiler</strain>
    </source>
</reference>
<dbReference type="AlphaFoldDB" id="A0A8V0YI43"/>
<evidence type="ECO:0000256" key="11">
    <source>
        <dbReference type="ARBA" id="ARBA00023329"/>
    </source>
</evidence>
<reference evidence="15" key="1">
    <citation type="submission" date="2020-11" db="EMBL/GenBank/DDBJ databases">
        <title>Gallus gallus (Chicken) genome, bGalGal1, GRCg7b, maternal haplotype autosomes + Z &amp; W.</title>
        <authorList>
            <person name="Warren W."/>
            <person name="Formenti G."/>
            <person name="Fedrigo O."/>
            <person name="Haase B."/>
            <person name="Mountcastle J."/>
            <person name="Balacco J."/>
            <person name="Tracey A."/>
            <person name="Schneider V."/>
            <person name="Okimoto R."/>
            <person name="Cheng H."/>
            <person name="Hawken R."/>
            <person name="Howe K."/>
            <person name="Jarvis E.D."/>
        </authorList>
    </citation>
    <scope>NUCLEOTIDE SEQUENCE [LARGE SCALE GENOMIC DNA]</scope>
    <source>
        <strain evidence="15">Broiler</strain>
    </source>
</reference>
<dbReference type="Ensembl" id="ENSGALT00010035322.1">
    <property type="protein sequence ID" value="ENSGALP00010020563.1"/>
    <property type="gene ID" value="ENSGALG00010014716.1"/>
</dbReference>
<dbReference type="GO" id="GO:0005783">
    <property type="term" value="C:endoplasmic reticulum"/>
    <property type="evidence" value="ECO:0000318"/>
    <property type="project" value="GO_Central"/>
</dbReference>
<dbReference type="GeneTree" id="ENSGT00940000154325"/>
<dbReference type="GO" id="GO:2000010">
    <property type="term" value="P:positive regulation of protein localization to cell surface"/>
    <property type="evidence" value="ECO:0000318"/>
    <property type="project" value="GO_Central"/>
</dbReference>
<evidence type="ECO:0000256" key="3">
    <source>
        <dbReference type="ARBA" id="ARBA00004585"/>
    </source>
</evidence>
<keyword evidence="10" id="KW-0143">Chaperone</keyword>
<keyword evidence="16" id="KW-1185">Reference proteome</keyword>
<dbReference type="InterPro" id="IPR040399">
    <property type="entry name" value="TMEM35A/B"/>
</dbReference>
<accession>A0A8V0YI43</accession>
<name>A0A8V0YI43_CHICK</name>
<dbReference type="GO" id="GO:0030548">
    <property type="term" value="F:acetylcholine receptor regulator activity"/>
    <property type="evidence" value="ECO:0000318"/>
    <property type="project" value="GO_Central"/>
</dbReference>
<feature type="region of interest" description="Disordered" evidence="13">
    <location>
        <begin position="168"/>
        <end position="199"/>
    </location>
</feature>
<comment type="subcellular location">
    <subcellularLocation>
        <location evidence="2">Cytoplasmic vesicle</location>
    </subcellularLocation>
    <subcellularLocation>
        <location evidence="1">Endoplasmic reticulum membrane</location>
        <topology evidence="1">Multi-pass membrane protein</topology>
    </subcellularLocation>
    <subcellularLocation>
        <location evidence="3">Peroxisome membrane</location>
        <topology evidence="3">Multi-pass membrane protein</topology>
    </subcellularLocation>
</comment>
<dbReference type="GO" id="GO:0031410">
    <property type="term" value="C:cytoplasmic vesicle"/>
    <property type="evidence" value="ECO:0007669"/>
    <property type="project" value="UniProtKB-SubCell"/>
</dbReference>
<evidence type="ECO:0000313" key="16">
    <source>
        <dbReference type="Proteomes" id="UP000000539"/>
    </source>
</evidence>
<feature type="compositionally biased region" description="Basic and acidic residues" evidence="13">
    <location>
        <begin position="189"/>
        <end position="199"/>
    </location>
</feature>
<feature type="transmembrane region" description="Helical" evidence="14">
    <location>
        <begin position="93"/>
        <end position="113"/>
    </location>
</feature>
<evidence type="ECO:0000256" key="4">
    <source>
        <dbReference type="ARBA" id="ARBA00006679"/>
    </source>
</evidence>
<keyword evidence="8 14" id="KW-0472">Membrane</keyword>
<keyword evidence="5 14" id="KW-0812">Transmembrane</keyword>
<evidence type="ECO:0000256" key="13">
    <source>
        <dbReference type="SAM" id="MobiDB-lite"/>
    </source>
</evidence>
<evidence type="ECO:0000256" key="1">
    <source>
        <dbReference type="ARBA" id="ARBA00004477"/>
    </source>
</evidence>
<evidence type="ECO:0000256" key="2">
    <source>
        <dbReference type="ARBA" id="ARBA00004541"/>
    </source>
</evidence>
<organism evidence="15 16">
    <name type="scientific">Gallus gallus</name>
    <name type="common">Chicken</name>
    <dbReference type="NCBI Taxonomy" id="9031"/>
    <lineage>
        <taxon>Eukaryota</taxon>
        <taxon>Metazoa</taxon>
        <taxon>Chordata</taxon>
        <taxon>Craniata</taxon>
        <taxon>Vertebrata</taxon>
        <taxon>Euteleostomi</taxon>
        <taxon>Archelosauria</taxon>
        <taxon>Archosauria</taxon>
        <taxon>Dinosauria</taxon>
        <taxon>Saurischia</taxon>
        <taxon>Theropoda</taxon>
        <taxon>Coelurosauria</taxon>
        <taxon>Aves</taxon>
        <taxon>Neognathae</taxon>
        <taxon>Galloanserae</taxon>
        <taxon>Galliformes</taxon>
        <taxon>Phasianidae</taxon>
        <taxon>Phasianinae</taxon>
        <taxon>Gallus</taxon>
    </lineage>
</organism>
<dbReference type="GO" id="GO:0051131">
    <property type="term" value="P:chaperone-mediated protein complex assembly"/>
    <property type="evidence" value="ECO:0000318"/>
    <property type="project" value="GO_Central"/>
</dbReference>
<comment type="similarity">
    <text evidence="4">Belongs to the DoxX family.</text>
</comment>
<reference evidence="15" key="2">
    <citation type="submission" date="2025-08" db="UniProtKB">
        <authorList>
            <consortium name="Ensembl"/>
        </authorList>
    </citation>
    <scope>IDENTIFICATION</scope>
    <source>
        <strain evidence="15">broiler</strain>
    </source>
</reference>
<evidence type="ECO:0000256" key="8">
    <source>
        <dbReference type="ARBA" id="ARBA00023136"/>
    </source>
</evidence>
<keyword evidence="11" id="KW-0968">Cytoplasmic vesicle</keyword>
<dbReference type="Proteomes" id="UP000000539">
    <property type="component" value="Chromosome 4"/>
</dbReference>
<dbReference type="PANTHER" id="PTHR13163:SF0">
    <property type="entry name" value="NOVEL ACETYLCHOLINE RECEPTOR CHAPERONE"/>
    <property type="match status" value="1"/>
</dbReference>
<evidence type="ECO:0000256" key="5">
    <source>
        <dbReference type="ARBA" id="ARBA00022692"/>
    </source>
</evidence>
<evidence type="ECO:0000256" key="14">
    <source>
        <dbReference type="SAM" id="Phobius"/>
    </source>
</evidence>
<evidence type="ECO:0000256" key="7">
    <source>
        <dbReference type="ARBA" id="ARBA00022989"/>
    </source>
</evidence>
<feature type="transmembrane region" description="Helical" evidence="14">
    <location>
        <begin position="120"/>
        <end position="139"/>
    </location>
</feature>
<dbReference type="GO" id="GO:0005778">
    <property type="term" value="C:peroxisomal membrane"/>
    <property type="evidence" value="ECO:0007669"/>
    <property type="project" value="UniProtKB-SubCell"/>
</dbReference>
<keyword evidence="9" id="KW-0576">Peroxisome</keyword>
<evidence type="ECO:0000256" key="10">
    <source>
        <dbReference type="ARBA" id="ARBA00023186"/>
    </source>
</evidence>
<evidence type="ECO:0000256" key="6">
    <source>
        <dbReference type="ARBA" id="ARBA00022824"/>
    </source>
</evidence>
<evidence type="ECO:0000313" key="15">
    <source>
        <dbReference type="Ensembl" id="ENSGALP00010020563.1"/>
    </source>
</evidence>
<evidence type="ECO:0000256" key="9">
    <source>
        <dbReference type="ARBA" id="ARBA00023140"/>
    </source>
</evidence>
<proteinExistence type="inferred from homology"/>
<protein>
    <recommendedName>
        <fullName evidence="12">Novel acetylcholine receptor chaperone</fullName>
    </recommendedName>
</protein>
<dbReference type="GO" id="GO:0005789">
    <property type="term" value="C:endoplasmic reticulum membrane"/>
    <property type="evidence" value="ECO:0007669"/>
    <property type="project" value="UniProtKB-SubCell"/>
</dbReference>
<evidence type="ECO:0000256" key="12">
    <source>
        <dbReference type="ARBA" id="ARBA00024424"/>
    </source>
</evidence>